<dbReference type="Pfam" id="PF01243">
    <property type="entry name" value="PNPOx_N"/>
    <property type="match status" value="1"/>
</dbReference>
<dbReference type="InterPro" id="IPR012349">
    <property type="entry name" value="Split_barrel_FMN-bd"/>
</dbReference>
<name>A0A2N7C3Y5_9VIBR</name>
<accession>A0A2N7C3Y5</accession>
<protein>
    <submittedName>
        <fullName evidence="2">Phosphohydrolase</fullName>
    </submittedName>
</protein>
<dbReference type="AlphaFoldDB" id="A0A2N7C3Y5"/>
<feature type="domain" description="Pyridoxamine 5'-phosphate oxidase N-terminal" evidence="1">
    <location>
        <begin position="35"/>
        <end position="150"/>
    </location>
</feature>
<gene>
    <name evidence="2" type="ORF">BCV30_22690</name>
</gene>
<organism evidence="2 3">
    <name type="scientific">Vibrio lentus</name>
    <dbReference type="NCBI Taxonomy" id="136468"/>
    <lineage>
        <taxon>Bacteria</taxon>
        <taxon>Pseudomonadati</taxon>
        <taxon>Pseudomonadota</taxon>
        <taxon>Gammaproteobacteria</taxon>
        <taxon>Vibrionales</taxon>
        <taxon>Vibrionaceae</taxon>
        <taxon>Vibrio</taxon>
    </lineage>
</organism>
<keyword evidence="2" id="KW-0378">Hydrolase</keyword>
<dbReference type="Proteomes" id="UP000235778">
    <property type="component" value="Unassembled WGS sequence"/>
</dbReference>
<dbReference type="PANTHER" id="PTHR42815">
    <property type="entry name" value="FAD-BINDING, PUTATIVE (AFU_ORTHOLOGUE AFUA_6G07600)-RELATED"/>
    <property type="match status" value="1"/>
</dbReference>
<comment type="caution">
    <text evidence="2">The sequence shown here is derived from an EMBL/GenBank/DDBJ whole genome shotgun (WGS) entry which is preliminary data.</text>
</comment>
<dbReference type="RefSeq" id="WP_102267034.1">
    <property type="nucleotide sequence ID" value="NZ_MCSH01000074.1"/>
</dbReference>
<sequence>MSEIKTLEQLNELYAEPSKRAKNKVLPALDAHAITLVNHCHFAVLGTTDSQGFGDLSPKGGEPGFIKVVDESTVLIPDSSGNNRIDGLKNIINNPEVGLLLMVNGIDEVVRLKGKASIHTDPNLLAACPDGKKAPKVVIKIAVESMYFHCAKAVMRGKLWSDTFKVERSILPSLAQIMKDQQNLEDPAFNQDDMVKYYQSTL</sequence>
<evidence type="ECO:0000313" key="3">
    <source>
        <dbReference type="Proteomes" id="UP000235778"/>
    </source>
</evidence>
<dbReference type="InterPro" id="IPR024029">
    <property type="entry name" value="Pyridox_Oxase_FMN-dep"/>
</dbReference>
<dbReference type="Gene3D" id="2.30.110.10">
    <property type="entry name" value="Electron Transport, Fmn-binding Protein, Chain A"/>
    <property type="match status" value="1"/>
</dbReference>
<proteinExistence type="predicted"/>
<dbReference type="SUPFAM" id="SSF50475">
    <property type="entry name" value="FMN-binding split barrel"/>
    <property type="match status" value="1"/>
</dbReference>
<dbReference type="PANTHER" id="PTHR42815:SF2">
    <property type="entry name" value="FAD-BINDING, PUTATIVE (AFU_ORTHOLOGUE AFUA_6G07600)-RELATED"/>
    <property type="match status" value="1"/>
</dbReference>
<dbReference type="InterPro" id="IPR011576">
    <property type="entry name" value="Pyridox_Oxase_N"/>
</dbReference>
<dbReference type="EMBL" id="MCSI01000072">
    <property type="protein sequence ID" value="PME69457.1"/>
    <property type="molecule type" value="Genomic_DNA"/>
</dbReference>
<evidence type="ECO:0000259" key="1">
    <source>
        <dbReference type="Pfam" id="PF01243"/>
    </source>
</evidence>
<reference evidence="3" key="1">
    <citation type="submission" date="2016-07" db="EMBL/GenBank/DDBJ databases">
        <title>Nontailed viruses are major unrecognized killers of bacteria in the ocean.</title>
        <authorList>
            <person name="Kauffman K."/>
            <person name="Hussain F."/>
            <person name="Yang J."/>
            <person name="Arevalo P."/>
            <person name="Brown J."/>
            <person name="Cutler M."/>
            <person name="Kelly L."/>
            <person name="Polz M.F."/>
        </authorList>
    </citation>
    <scope>NUCLEOTIDE SEQUENCE [LARGE SCALE GENOMIC DNA]</scope>
    <source>
        <strain evidence="3">10N.286.55.C1</strain>
    </source>
</reference>
<dbReference type="NCBIfam" id="TIGR04025">
    <property type="entry name" value="PPOX_FMN_DR2398"/>
    <property type="match status" value="1"/>
</dbReference>
<evidence type="ECO:0000313" key="2">
    <source>
        <dbReference type="EMBL" id="PME69457.1"/>
    </source>
</evidence>
<dbReference type="GO" id="GO:0016787">
    <property type="term" value="F:hydrolase activity"/>
    <property type="evidence" value="ECO:0007669"/>
    <property type="project" value="UniProtKB-KW"/>
</dbReference>